<evidence type="ECO:0000256" key="2">
    <source>
        <dbReference type="ARBA" id="ARBA00012587"/>
    </source>
</evidence>
<dbReference type="Pfam" id="PF06725">
    <property type="entry name" value="3D"/>
    <property type="match status" value="1"/>
</dbReference>
<dbReference type="NCBIfam" id="NF008366">
    <property type="entry name" value="PRK11162.1"/>
    <property type="match status" value="1"/>
</dbReference>
<sequence>MLTLIVLSACTKLEIDDSNHFDNNGRDLTAQKREQLYLEEQLPPGLPYPAPEFQQGLQQQIHYLNKIKEQDYQLENLHFSKASLVAVTNEISQWLQDPRYTPQLTAHQIAGQDQRGNVQITGYYVPILSVRHTPDDEYRFPLYKKPRSPIWPQDKPLPSREEIDFEGALDGMGLELAYTNSLIDNFFLHVQGSGVVEYEDGQKRLLSWGGVNGHSYRSLGKELIERDEIEKSKMSAQAIRQWLADHPERQREIMSTNPSYLFFSEGPTSPVGAANLPLTPRYSIAVDPNVIPLGSILLGKLPKLDDQGNLIGHAFHLLLAQDKGGAIKGPGHIDWYQGIGAEAKVLAGQLKHFGSVWLLLPSQNTVLQSL</sequence>
<dbReference type="Proteomes" id="UP001149719">
    <property type="component" value="Unassembled WGS sequence"/>
</dbReference>
<dbReference type="SUPFAM" id="SSF50685">
    <property type="entry name" value="Barwin-like endoglucanases"/>
    <property type="match status" value="1"/>
</dbReference>
<dbReference type="EMBL" id="JAPUBN010000013">
    <property type="protein sequence ID" value="MCZ2721290.1"/>
    <property type="molecule type" value="Genomic_DNA"/>
</dbReference>
<keyword evidence="8" id="KW-1185">Reference proteome</keyword>
<evidence type="ECO:0000256" key="4">
    <source>
        <dbReference type="ARBA" id="ARBA00023316"/>
    </source>
</evidence>
<dbReference type="PANTHER" id="PTHR30124">
    <property type="entry name" value="MEMBRANE-BOUND LYTIC MUREIN TRANSGLYCOSYLASE A"/>
    <property type="match status" value="1"/>
</dbReference>
<dbReference type="EC" id="4.2.2.n1" evidence="2"/>
<dbReference type="InterPro" id="IPR026044">
    <property type="entry name" value="MltA"/>
</dbReference>
<comment type="caution">
    <text evidence="7">The sequence shown here is derived from an EMBL/GenBank/DDBJ whole genome shotgun (WGS) entry which is preliminary data.</text>
</comment>
<dbReference type="RefSeq" id="WP_269123943.1">
    <property type="nucleotide sequence ID" value="NZ_JAPUBN010000013.1"/>
</dbReference>
<dbReference type="Gene3D" id="2.40.40.10">
    <property type="entry name" value="RlpA-like domain"/>
    <property type="match status" value="1"/>
</dbReference>
<evidence type="ECO:0000313" key="7">
    <source>
        <dbReference type="EMBL" id="MCZ2721290.1"/>
    </source>
</evidence>
<organism evidence="7 8">
    <name type="scientific">Marinomonas phaeophyticola</name>
    <dbReference type="NCBI Taxonomy" id="3004091"/>
    <lineage>
        <taxon>Bacteria</taxon>
        <taxon>Pseudomonadati</taxon>
        <taxon>Pseudomonadota</taxon>
        <taxon>Gammaproteobacteria</taxon>
        <taxon>Oceanospirillales</taxon>
        <taxon>Oceanospirillaceae</taxon>
        <taxon>Marinomonas</taxon>
    </lineage>
</organism>
<keyword evidence="4" id="KW-0961">Cell wall biogenesis/degradation</keyword>
<dbReference type="CDD" id="cd14485">
    <property type="entry name" value="mltA_like_LT_A"/>
    <property type="match status" value="1"/>
</dbReference>
<protein>
    <recommendedName>
        <fullName evidence="2">peptidoglycan lytic exotransglycosylase</fullName>
        <ecNumber evidence="2">4.2.2.n1</ecNumber>
    </recommendedName>
    <alternativeName>
        <fullName evidence="5">Murein hydrolase A</fullName>
    </alternativeName>
</protein>
<dbReference type="PANTHER" id="PTHR30124:SF0">
    <property type="entry name" value="MEMBRANE-BOUND LYTIC MUREIN TRANSGLYCOSYLASE A"/>
    <property type="match status" value="1"/>
</dbReference>
<dbReference type="Gene3D" id="2.40.240.50">
    <property type="entry name" value="Barwin-like endoglucanases"/>
    <property type="match status" value="1"/>
</dbReference>
<gene>
    <name evidence="7" type="primary">mltA</name>
    <name evidence="7" type="ORF">O1D97_06430</name>
</gene>
<proteinExistence type="predicted"/>
<evidence type="ECO:0000259" key="6">
    <source>
        <dbReference type="SMART" id="SM00925"/>
    </source>
</evidence>
<evidence type="ECO:0000256" key="5">
    <source>
        <dbReference type="ARBA" id="ARBA00030918"/>
    </source>
</evidence>
<dbReference type="SMART" id="SM00925">
    <property type="entry name" value="MltA"/>
    <property type="match status" value="1"/>
</dbReference>
<evidence type="ECO:0000256" key="3">
    <source>
        <dbReference type="ARBA" id="ARBA00023239"/>
    </source>
</evidence>
<dbReference type="GO" id="GO:0016829">
    <property type="term" value="F:lyase activity"/>
    <property type="evidence" value="ECO:0007669"/>
    <property type="project" value="UniProtKB-KW"/>
</dbReference>
<dbReference type="CDD" id="cd14668">
    <property type="entry name" value="mlta_B"/>
    <property type="match status" value="1"/>
</dbReference>
<name>A0ABT4JSU1_9GAMM</name>
<feature type="domain" description="Lytic transglycosylase MltA" evidence="6">
    <location>
        <begin position="127"/>
        <end position="264"/>
    </location>
</feature>
<evidence type="ECO:0000256" key="1">
    <source>
        <dbReference type="ARBA" id="ARBA00001420"/>
    </source>
</evidence>
<reference evidence="7" key="1">
    <citation type="submission" date="2022-12" db="EMBL/GenBank/DDBJ databases">
        <title>Marinomonas 15G1-11 sp. nov, isolated from marine algae.</title>
        <authorList>
            <person name="Butt M."/>
            <person name="Choi D.G."/>
            <person name="Kim J.M."/>
            <person name="Lee J.K."/>
            <person name="Baek J.H."/>
            <person name="Jeon C.O."/>
        </authorList>
    </citation>
    <scope>NUCLEOTIDE SEQUENCE</scope>
    <source>
        <strain evidence="7">15G1-11</strain>
    </source>
</reference>
<dbReference type="InterPro" id="IPR005300">
    <property type="entry name" value="MltA_B"/>
</dbReference>
<dbReference type="InterPro" id="IPR010611">
    <property type="entry name" value="3D_dom"/>
</dbReference>
<accession>A0ABT4JSU1</accession>
<dbReference type="Pfam" id="PF03562">
    <property type="entry name" value="MltA"/>
    <property type="match status" value="1"/>
</dbReference>
<comment type="catalytic activity">
    <reaction evidence="1">
        <text>Exolytic cleavage of the (1-&gt;4)-beta-glycosidic linkage between N-acetylmuramic acid (MurNAc) and N-acetylglucosamine (GlcNAc) residues in peptidoglycan, from either the reducing or the non-reducing ends of the peptidoglycan chains, with concomitant formation of a 1,6-anhydrobond in the MurNAc residue.</text>
        <dbReference type="EC" id="4.2.2.n1"/>
    </reaction>
</comment>
<dbReference type="InterPro" id="IPR036908">
    <property type="entry name" value="RlpA-like_sf"/>
</dbReference>
<keyword evidence="3 7" id="KW-0456">Lyase</keyword>
<evidence type="ECO:0000313" key="8">
    <source>
        <dbReference type="Proteomes" id="UP001149719"/>
    </source>
</evidence>